<dbReference type="Proteomes" id="UP000282613">
    <property type="component" value="Unassembled WGS sequence"/>
</dbReference>
<organism evidence="3">
    <name type="scientific">Taenia asiatica</name>
    <name type="common">Asian tapeworm</name>
    <dbReference type="NCBI Taxonomy" id="60517"/>
    <lineage>
        <taxon>Eukaryota</taxon>
        <taxon>Metazoa</taxon>
        <taxon>Spiralia</taxon>
        <taxon>Lophotrochozoa</taxon>
        <taxon>Platyhelminthes</taxon>
        <taxon>Cestoda</taxon>
        <taxon>Eucestoda</taxon>
        <taxon>Cyclophyllidea</taxon>
        <taxon>Taeniidae</taxon>
        <taxon>Taenia</taxon>
    </lineage>
</organism>
<dbReference type="AlphaFoldDB" id="A0A0R3WCD6"/>
<sequence>MKEADHSVARWCEDLHREKKIGMVTRYHCPTDLSQQKGVADLLDTSREARKVSNILVQTHCRRDELGQQSSQMDVVTVVQTLAGG</sequence>
<accession>A0A0R3WCD6</accession>
<keyword evidence="2" id="KW-1185">Reference proteome</keyword>
<evidence type="ECO:0000313" key="1">
    <source>
        <dbReference type="EMBL" id="VDK40106.1"/>
    </source>
</evidence>
<gene>
    <name evidence="1" type="ORF">TASK_LOCUS8363</name>
</gene>
<dbReference type="WBParaSite" id="TASK_0000836201-mRNA-1">
    <property type="protein sequence ID" value="TASK_0000836201-mRNA-1"/>
    <property type="gene ID" value="TASK_0000836201"/>
</dbReference>
<name>A0A0R3WCD6_TAEAS</name>
<evidence type="ECO:0000313" key="2">
    <source>
        <dbReference type="Proteomes" id="UP000282613"/>
    </source>
</evidence>
<reference evidence="3" key="1">
    <citation type="submission" date="2017-02" db="UniProtKB">
        <authorList>
            <consortium name="WormBaseParasite"/>
        </authorList>
    </citation>
    <scope>IDENTIFICATION</scope>
</reference>
<protein>
    <submittedName>
        <fullName evidence="3">Resolvase/invertase-type recombinase catalytic domain-containing protein</fullName>
    </submittedName>
</protein>
<proteinExistence type="predicted"/>
<evidence type="ECO:0000313" key="3">
    <source>
        <dbReference type="WBParaSite" id="TASK_0000836201-mRNA-1"/>
    </source>
</evidence>
<reference evidence="1 2" key="2">
    <citation type="submission" date="2018-11" db="EMBL/GenBank/DDBJ databases">
        <authorList>
            <consortium name="Pathogen Informatics"/>
        </authorList>
    </citation>
    <scope>NUCLEOTIDE SEQUENCE [LARGE SCALE GENOMIC DNA]</scope>
</reference>
<dbReference type="EMBL" id="UYRS01018784">
    <property type="protein sequence ID" value="VDK40106.1"/>
    <property type="molecule type" value="Genomic_DNA"/>
</dbReference>